<keyword evidence="1" id="KW-0812">Transmembrane</keyword>
<evidence type="ECO:0000313" key="2">
    <source>
        <dbReference type="EMBL" id="KAF3767385.1"/>
    </source>
</evidence>
<dbReference type="EMBL" id="MU032346">
    <property type="protein sequence ID" value="KAF3767385.1"/>
    <property type="molecule type" value="Genomic_DNA"/>
</dbReference>
<reference evidence="2" key="1">
    <citation type="journal article" date="2020" name="Phytopathology">
        <title>Genome sequence of the chestnut blight fungus Cryphonectria parasitica EP155: A fundamental resource for an archetypical invasive plant pathogen.</title>
        <authorList>
            <person name="Crouch J.A."/>
            <person name="Dawe A."/>
            <person name="Aerts A."/>
            <person name="Barry K."/>
            <person name="Churchill A.C.L."/>
            <person name="Grimwood J."/>
            <person name="Hillman B."/>
            <person name="Milgroom M.G."/>
            <person name="Pangilinan J."/>
            <person name="Smith M."/>
            <person name="Salamov A."/>
            <person name="Schmutz J."/>
            <person name="Yadav J."/>
            <person name="Grigoriev I.V."/>
            <person name="Nuss D."/>
        </authorList>
    </citation>
    <scope>NUCLEOTIDE SEQUENCE</scope>
    <source>
        <strain evidence="2">EP155</strain>
    </source>
</reference>
<protein>
    <submittedName>
        <fullName evidence="2">Uncharacterized protein</fullName>
    </submittedName>
</protein>
<keyword evidence="1" id="KW-0472">Membrane</keyword>
<keyword evidence="3" id="KW-1185">Reference proteome</keyword>
<dbReference type="RefSeq" id="XP_040778346.1">
    <property type="nucleotide sequence ID" value="XM_040920332.1"/>
</dbReference>
<evidence type="ECO:0000313" key="3">
    <source>
        <dbReference type="Proteomes" id="UP000803844"/>
    </source>
</evidence>
<dbReference type="GeneID" id="63837461"/>
<dbReference type="Proteomes" id="UP000803844">
    <property type="component" value="Unassembled WGS sequence"/>
</dbReference>
<dbReference type="OrthoDB" id="5239432at2759"/>
<name>A0A9P4Y787_CRYP1</name>
<sequence>MEQISHFSSARGTPQYGVSENIFAALLAAAAKQHIPIASSPLNPDLRESDLKFGRQIRRMRKPRPVTRKGPELSPGLWLLRRKAALAHQRTKQSSPPLKEDNTVVISELCEPLAYMEEGDITDNLKDAMPAFVVESGPLTHIVYAQYVQHDVTADLEKQAQGDLLLPEPSQGEKQRQRLRFFFILCVLSACATLFTVFVFEMLRSGHYLSR</sequence>
<proteinExistence type="predicted"/>
<gene>
    <name evidence="2" type="ORF">M406DRAFT_328468</name>
</gene>
<feature type="transmembrane region" description="Helical" evidence="1">
    <location>
        <begin position="181"/>
        <end position="200"/>
    </location>
</feature>
<keyword evidence="1" id="KW-1133">Transmembrane helix</keyword>
<comment type="caution">
    <text evidence="2">The sequence shown here is derived from an EMBL/GenBank/DDBJ whole genome shotgun (WGS) entry which is preliminary data.</text>
</comment>
<organism evidence="2 3">
    <name type="scientific">Cryphonectria parasitica (strain ATCC 38755 / EP155)</name>
    <dbReference type="NCBI Taxonomy" id="660469"/>
    <lineage>
        <taxon>Eukaryota</taxon>
        <taxon>Fungi</taxon>
        <taxon>Dikarya</taxon>
        <taxon>Ascomycota</taxon>
        <taxon>Pezizomycotina</taxon>
        <taxon>Sordariomycetes</taxon>
        <taxon>Sordariomycetidae</taxon>
        <taxon>Diaporthales</taxon>
        <taxon>Cryphonectriaceae</taxon>
        <taxon>Cryphonectria-Endothia species complex</taxon>
        <taxon>Cryphonectria</taxon>
    </lineage>
</organism>
<dbReference type="AlphaFoldDB" id="A0A9P4Y787"/>
<evidence type="ECO:0000256" key="1">
    <source>
        <dbReference type="SAM" id="Phobius"/>
    </source>
</evidence>
<accession>A0A9P4Y787</accession>